<dbReference type="GO" id="GO:0005524">
    <property type="term" value="F:ATP binding"/>
    <property type="evidence" value="ECO:0007669"/>
    <property type="project" value="UniProtKB-KW"/>
</dbReference>
<comment type="catalytic activity">
    <reaction evidence="3">
        <text>a long-chain fatty acid + ATP + CoA = a long-chain fatty acyl-CoA + AMP + diphosphate</text>
        <dbReference type="Rhea" id="RHEA:15421"/>
        <dbReference type="ChEBI" id="CHEBI:30616"/>
        <dbReference type="ChEBI" id="CHEBI:33019"/>
        <dbReference type="ChEBI" id="CHEBI:57287"/>
        <dbReference type="ChEBI" id="CHEBI:57560"/>
        <dbReference type="ChEBI" id="CHEBI:83139"/>
        <dbReference type="ChEBI" id="CHEBI:456215"/>
        <dbReference type="EC" id="6.2.1.3"/>
    </reaction>
    <physiologicalReaction direction="left-to-right" evidence="3">
        <dbReference type="Rhea" id="RHEA:15422"/>
    </physiologicalReaction>
</comment>
<dbReference type="GO" id="GO:0016020">
    <property type="term" value="C:membrane"/>
    <property type="evidence" value="ECO:0007669"/>
    <property type="project" value="TreeGrafter"/>
</dbReference>
<evidence type="ECO:0000313" key="5">
    <source>
        <dbReference type="EMBL" id="GBR76808.1"/>
    </source>
</evidence>
<dbReference type="SUPFAM" id="SSF56801">
    <property type="entry name" value="Acetyl-CoA synthetase-like"/>
    <property type="match status" value="1"/>
</dbReference>
<evidence type="ECO:0000259" key="4">
    <source>
        <dbReference type="PROSITE" id="PS50075"/>
    </source>
</evidence>
<evidence type="ECO:0000256" key="2">
    <source>
        <dbReference type="ARBA" id="ARBA00022840"/>
    </source>
</evidence>
<dbReference type="EMBL" id="BGZO01000050">
    <property type="protein sequence ID" value="GBR76808.1"/>
    <property type="molecule type" value="Genomic_DNA"/>
</dbReference>
<evidence type="ECO:0000256" key="1">
    <source>
        <dbReference type="ARBA" id="ARBA00022741"/>
    </source>
</evidence>
<feature type="non-terminal residue" evidence="5">
    <location>
        <position position="646"/>
    </location>
</feature>
<dbReference type="Gene3D" id="1.10.1200.10">
    <property type="entry name" value="ACP-like"/>
    <property type="match status" value="1"/>
</dbReference>
<dbReference type="InterPro" id="IPR042099">
    <property type="entry name" value="ANL_N_sf"/>
</dbReference>
<proteinExistence type="predicted"/>
<dbReference type="InterPro" id="IPR000873">
    <property type="entry name" value="AMP-dep_synth/lig_dom"/>
</dbReference>
<evidence type="ECO:0000256" key="3">
    <source>
        <dbReference type="ARBA" id="ARBA00024484"/>
    </source>
</evidence>
<gene>
    <name evidence="5" type="ORF">NO2_1299</name>
</gene>
<keyword evidence="5" id="KW-0436">Ligase</keyword>
<sequence length="646" mass="71609">MSNFYSIAKALAEKQPQGLCFVDRNQTYGEAWRLVLARAAALQARGVQKGDVVAILSKNSPEWCLTFTAILSLGALALLLDTNLRADMHAEMLRHVETKFVYVSKDFAGADYGVERIAIEAADAAAPFTPIEEVEENDPAALFYTSGTTGAPKVVQLTHKNILQTTLACIKHISAGPDDMFITILPLYHVYGLVAGFLGAYLSGASVVFQNSLKGPDIIGSLAQHPITVFSAVPQMWELFFDRLAKKLRGESRLKYKFFMFVLNHAPSFRHVGLGALVDKIFYPIHKVFGLRLRLLLCGGSRLAARYCLYYKHMGFTLIEGYGLTETTGPICGSRVVNPTPICVGKPLGHNFVEVRDINADGIGEIWLKGDSVMPGYYRNPEATQAAFDADGWFRTGDLGFLDKNGELHISGRSKNVIVLDSGKNVYPEDLEAFYLKSPLVAEITVFGRRLNSRETVYAVVVPTFKTRDCYARLKEEFKKMNHGLPTYKIIGDFAVSYDALPRTSTQKVQNHLVLKNLEAGVYQVSSADPNFVVQEITAKSPELERIIGALKEFLDVDVFYTNQTLSDFTVDSLDYLILLAKLEHRLKIRVNPSQFMSAPTLEALIEVLAASPSLSGGGIQQSIFTGKITTRTYNFYNPFIELGLW</sequence>
<dbReference type="AlphaFoldDB" id="A0A388TI00"/>
<keyword evidence="1" id="KW-0547">Nucleotide-binding</keyword>
<dbReference type="GO" id="GO:0004467">
    <property type="term" value="F:long-chain fatty acid-CoA ligase activity"/>
    <property type="evidence" value="ECO:0007669"/>
    <property type="project" value="UniProtKB-EC"/>
</dbReference>
<name>A0A388TI00_9BACT</name>
<dbReference type="PROSITE" id="PS00455">
    <property type="entry name" value="AMP_BINDING"/>
    <property type="match status" value="1"/>
</dbReference>
<dbReference type="Gene3D" id="3.30.300.30">
    <property type="match status" value="1"/>
</dbReference>
<dbReference type="PANTHER" id="PTHR43272:SF33">
    <property type="entry name" value="AMP-BINDING DOMAIN-CONTAINING PROTEIN-RELATED"/>
    <property type="match status" value="1"/>
</dbReference>
<dbReference type="InterPro" id="IPR009081">
    <property type="entry name" value="PP-bd_ACP"/>
</dbReference>
<keyword evidence="6" id="KW-1185">Reference proteome</keyword>
<organism evidence="5 6">
    <name type="scientific">Candidatus Termititenax persephonae</name>
    <dbReference type="NCBI Taxonomy" id="2218525"/>
    <lineage>
        <taxon>Bacteria</taxon>
        <taxon>Bacillati</taxon>
        <taxon>Candidatus Margulisiibacteriota</taxon>
        <taxon>Candidatus Termititenacia</taxon>
        <taxon>Candidatus Termititenacales</taxon>
        <taxon>Candidatus Termititenacaceae</taxon>
        <taxon>Candidatus Termititenax</taxon>
    </lineage>
</organism>
<reference evidence="5 6" key="1">
    <citation type="journal article" date="2019" name="ISME J.">
        <title>Genome analyses of uncultured TG2/ZB3 bacteria in 'Margulisbacteria' specifically attached to ectosymbiotic spirochetes of protists in the termite gut.</title>
        <authorList>
            <person name="Utami Y.D."/>
            <person name="Kuwahara H."/>
            <person name="Igai K."/>
            <person name="Murakami T."/>
            <person name="Sugaya K."/>
            <person name="Morikawa T."/>
            <person name="Nagura Y."/>
            <person name="Yuki M."/>
            <person name="Deevong P."/>
            <person name="Inoue T."/>
            <person name="Kihara K."/>
            <person name="Lo N."/>
            <person name="Yamada A."/>
            <person name="Ohkuma M."/>
            <person name="Hongoh Y."/>
        </authorList>
    </citation>
    <scope>NUCLEOTIDE SEQUENCE [LARGE SCALE GENOMIC DNA]</scope>
    <source>
        <strain evidence="5">NkOx7-02</strain>
    </source>
</reference>
<keyword evidence="2" id="KW-0067">ATP-binding</keyword>
<comment type="caution">
    <text evidence="5">The sequence shown here is derived from an EMBL/GenBank/DDBJ whole genome shotgun (WGS) entry which is preliminary data.</text>
</comment>
<protein>
    <submittedName>
        <fullName evidence="5">Long-chain-fatty-acid--CoA ligase</fullName>
    </submittedName>
</protein>
<dbReference type="PROSITE" id="PS50075">
    <property type="entry name" value="CARRIER"/>
    <property type="match status" value="1"/>
</dbReference>
<dbReference type="PANTHER" id="PTHR43272">
    <property type="entry name" value="LONG-CHAIN-FATTY-ACID--COA LIGASE"/>
    <property type="match status" value="1"/>
</dbReference>
<dbReference type="InterPro" id="IPR020845">
    <property type="entry name" value="AMP-binding_CS"/>
</dbReference>
<feature type="domain" description="Carrier" evidence="4">
    <location>
        <begin position="538"/>
        <end position="613"/>
    </location>
</feature>
<evidence type="ECO:0000313" key="6">
    <source>
        <dbReference type="Proteomes" id="UP000275925"/>
    </source>
</evidence>
<dbReference type="InterPro" id="IPR025110">
    <property type="entry name" value="AMP-bd_C"/>
</dbReference>
<dbReference type="InterPro" id="IPR045851">
    <property type="entry name" value="AMP-bd_C_sf"/>
</dbReference>
<dbReference type="SUPFAM" id="SSF47336">
    <property type="entry name" value="ACP-like"/>
    <property type="match status" value="1"/>
</dbReference>
<dbReference type="Pfam" id="PF00550">
    <property type="entry name" value="PP-binding"/>
    <property type="match status" value="1"/>
</dbReference>
<dbReference type="Pfam" id="PF00501">
    <property type="entry name" value="AMP-binding"/>
    <property type="match status" value="1"/>
</dbReference>
<dbReference type="InterPro" id="IPR036736">
    <property type="entry name" value="ACP-like_sf"/>
</dbReference>
<dbReference type="Gene3D" id="3.40.50.12780">
    <property type="entry name" value="N-terminal domain of ligase-like"/>
    <property type="match status" value="1"/>
</dbReference>
<dbReference type="Proteomes" id="UP000275925">
    <property type="component" value="Unassembled WGS sequence"/>
</dbReference>
<accession>A0A388TI00</accession>
<dbReference type="Pfam" id="PF13193">
    <property type="entry name" value="AMP-binding_C"/>
    <property type="match status" value="1"/>
</dbReference>